<evidence type="ECO:0000313" key="2">
    <source>
        <dbReference type="Proteomes" id="UP000092247"/>
    </source>
</evidence>
<accession>A0A1B8HMX4</accession>
<reference evidence="1 2" key="1">
    <citation type="submission" date="2016-06" db="EMBL/GenBank/DDBJ databases">
        <authorList>
            <person name="Kjaerup R.B."/>
            <person name="Dalgaard T.S."/>
            <person name="Juul-Madsen H.R."/>
        </authorList>
    </citation>
    <scope>NUCLEOTIDE SEQUENCE [LARGE SCALE GENOMIC DNA]</scope>
    <source>
        <strain evidence="1 2">GCSL-Mp3</strain>
    </source>
</reference>
<name>A0A1B8HMX4_9GAMM</name>
<dbReference type="RefSeq" id="WP_067421810.1">
    <property type="nucleotide sequence ID" value="NZ_LZEX01000003.1"/>
</dbReference>
<dbReference type="EMBL" id="LZEX01000003">
    <property type="protein sequence ID" value="OBU10571.1"/>
    <property type="molecule type" value="Genomic_DNA"/>
</dbReference>
<protein>
    <submittedName>
        <fullName evidence="1">Uncharacterized protein</fullName>
    </submittedName>
</protein>
<comment type="caution">
    <text evidence="1">The sequence shown here is derived from an EMBL/GenBank/DDBJ whole genome shotgun (WGS) entry which is preliminary data.</text>
</comment>
<gene>
    <name evidence="1" type="ORF">AYY17_15630</name>
</gene>
<sequence length="187" mass="20874">MNQELIEKLKRLAEACPVKSFHASWSNKPFPESSYQMLFSGDEGDDRCLIDDPGFEHTELSRHQRSALVQYLGAVGPSVILQLLQLVEESAIARNDDLSEMEQLAREATKGPWRYDPRVTTIEFGDPERVAEYDAEDAGIITCMVSGEIKGDVEGVQRTKNGNYIAAVHPQAVIGLIQRVRKVEGDK</sequence>
<proteinExistence type="predicted"/>
<organism evidence="1 2">
    <name type="scientific">Morganella psychrotolerans</name>
    <dbReference type="NCBI Taxonomy" id="368603"/>
    <lineage>
        <taxon>Bacteria</taxon>
        <taxon>Pseudomonadati</taxon>
        <taxon>Pseudomonadota</taxon>
        <taxon>Gammaproteobacteria</taxon>
        <taxon>Enterobacterales</taxon>
        <taxon>Morganellaceae</taxon>
        <taxon>Morganella</taxon>
    </lineage>
</organism>
<dbReference type="AlphaFoldDB" id="A0A1B8HMX4"/>
<evidence type="ECO:0000313" key="1">
    <source>
        <dbReference type="EMBL" id="OBU10571.1"/>
    </source>
</evidence>
<dbReference type="Proteomes" id="UP000092247">
    <property type="component" value="Unassembled WGS sequence"/>
</dbReference>